<dbReference type="SUPFAM" id="SSF81383">
    <property type="entry name" value="F-box domain"/>
    <property type="match status" value="1"/>
</dbReference>
<name>A0ABR2VDT3_9PEZI</name>
<dbReference type="EMBL" id="JARVKF010000025">
    <property type="protein sequence ID" value="KAK9425004.1"/>
    <property type="molecule type" value="Genomic_DNA"/>
</dbReference>
<keyword evidence="2" id="KW-1185">Reference proteome</keyword>
<accession>A0ABR2VDT3</accession>
<gene>
    <name evidence="1" type="ORF">SUNI508_13255</name>
</gene>
<dbReference type="Proteomes" id="UP001408356">
    <property type="component" value="Unassembled WGS sequence"/>
</dbReference>
<sequence>MDGQAHTLPTSTPCQTLPLEVWIEILGYLTDKEHLSTTWQSCRRVSHLFKVAAEKAYEYNCIRRWKVYLLLGYRHLPPRPGSDVERSTTVATILRFQKLSPDGQRIYFHDPEMKPPRWGIDRIGGDLHLIVHCLKRGSMDLIVGTGAYSLGTLDAMLDIEEGDLPSIDLEVDRQARTLSYRWKPFLSTFLANAYDGNPRAFYGKYGKTKPGRIVRGI</sequence>
<evidence type="ECO:0000313" key="2">
    <source>
        <dbReference type="Proteomes" id="UP001408356"/>
    </source>
</evidence>
<reference evidence="1 2" key="1">
    <citation type="journal article" date="2024" name="J. Plant Pathol.">
        <title>Sequence and assembly of the genome of Seiridium unicorne, isolate CBS 538.82, causal agent of cypress canker disease.</title>
        <authorList>
            <person name="Scali E."/>
            <person name="Rocca G.D."/>
            <person name="Danti R."/>
            <person name="Garbelotto M."/>
            <person name="Barberini S."/>
            <person name="Baroncelli R."/>
            <person name="Emiliani G."/>
        </authorList>
    </citation>
    <scope>NUCLEOTIDE SEQUENCE [LARGE SCALE GENOMIC DNA]</scope>
    <source>
        <strain evidence="1 2">BM-138-508</strain>
    </source>
</reference>
<organism evidence="1 2">
    <name type="scientific">Seiridium unicorne</name>
    <dbReference type="NCBI Taxonomy" id="138068"/>
    <lineage>
        <taxon>Eukaryota</taxon>
        <taxon>Fungi</taxon>
        <taxon>Dikarya</taxon>
        <taxon>Ascomycota</taxon>
        <taxon>Pezizomycotina</taxon>
        <taxon>Sordariomycetes</taxon>
        <taxon>Xylariomycetidae</taxon>
        <taxon>Amphisphaeriales</taxon>
        <taxon>Sporocadaceae</taxon>
        <taxon>Seiridium</taxon>
    </lineage>
</organism>
<evidence type="ECO:0008006" key="3">
    <source>
        <dbReference type="Google" id="ProtNLM"/>
    </source>
</evidence>
<dbReference type="InterPro" id="IPR036047">
    <property type="entry name" value="F-box-like_dom_sf"/>
</dbReference>
<proteinExistence type="predicted"/>
<evidence type="ECO:0000313" key="1">
    <source>
        <dbReference type="EMBL" id="KAK9425004.1"/>
    </source>
</evidence>
<protein>
    <recommendedName>
        <fullName evidence="3">F-box domain-containing protein</fullName>
    </recommendedName>
</protein>
<comment type="caution">
    <text evidence="1">The sequence shown here is derived from an EMBL/GenBank/DDBJ whole genome shotgun (WGS) entry which is preliminary data.</text>
</comment>